<dbReference type="InterPro" id="IPR029069">
    <property type="entry name" value="HotDog_dom_sf"/>
</dbReference>
<organism evidence="3 4">
    <name type="scientific">Sediminitomix flava</name>
    <dbReference type="NCBI Taxonomy" id="379075"/>
    <lineage>
        <taxon>Bacteria</taxon>
        <taxon>Pseudomonadati</taxon>
        <taxon>Bacteroidota</taxon>
        <taxon>Cytophagia</taxon>
        <taxon>Cytophagales</taxon>
        <taxon>Flammeovirgaceae</taxon>
        <taxon>Sediminitomix</taxon>
    </lineage>
</organism>
<dbReference type="PANTHER" id="PTHR31793">
    <property type="entry name" value="4-HYDROXYBENZOYL-COA THIOESTERASE FAMILY MEMBER"/>
    <property type="match status" value="1"/>
</dbReference>
<dbReference type="AlphaFoldDB" id="A0A315ZGY7"/>
<dbReference type="InterPro" id="IPR050563">
    <property type="entry name" value="4-hydroxybenzoyl-CoA_TE"/>
</dbReference>
<evidence type="ECO:0000313" key="3">
    <source>
        <dbReference type="EMBL" id="PWJ44433.1"/>
    </source>
</evidence>
<protein>
    <submittedName>
        <fullName evidence="3">Acyl-CoA thioester hydrolase</fullName>
    </submittedName>
</protein>
<evidence type="ECO:0000313" key="4">
    <source>
        <dbReference type="Proteomes" id="UP000245535"/>
    </source>
</evidence>
<sequence length="149" mass="17529">MKSTALIPSEFPIWLEFPVIWGDLNAHQHLNHSTYIKWFETAQQEYFRRLQTSDEEHKNQGLMVASMESNFVYPVTFPDQVKVGIKVKEFDDQRIKMISKFYSTKFNTLVAFFSSSIIHYDFNLGETVTVPQLMWDNIIRLEKSVPSEN</sequence>
<gene>
    <name evidence="3" type="ORF">BC781_101793</name>
</gene>
<proteinExistence type="inferred from homology"/>
<name>A0A315ZGY7_SEDFL</name>
<evidence type="ECO:0000256" key="1">
    <source>
        <dbReference type="ARBA" id="ARBA00005953"/>
    </source>
</evidence>
<comment type="similarity">
    <text evidence="1">Belongs to the 4-hydroxybenzoyl-CoA thioesterase family.</text>
</comment>
<evidence type="ECO:0000256" key="2">
    <source>
        <dbReference type="ARBA" id="ARBA00022801"/>
    </source>
</evidence>
<dbReference type="Gene3D" id="3.10.129.10">
    <property type="entry name" value="Hotdog Thioesterase"/>
    <property type="match status" value="1"/>
</dbReference>
<dbReference type="SUPFAM" id="SSF54637">
    <property type="entry name" value="Thioesterase/thiol ester dehydrase-isomerase"/>
    <property type="match status" value="1"/>
</dbReference>
<keyword evidence="2 3" id="KW-0378">Hydrolase</keyword>
<reference evidence="3 4" key="1">
    <citation type="submission" date="2018-03" db="EMBL/GenBank/DDBJ databases">
        <title>Genomic Encyclopedia of Archaeal and Bacterial Type Strains, Phase II (KMG-II): from individual species to whole genera.</title>
        <authorList>
            <person name="Goeker M."/>
        </authorList>
    </citation>
    <scope>NUCLEOTIDE SEQUENCE [LARGE SCALE GENOMIC DNA]</scope>
    <source>
        <strain evidence="3 4">DSM 28229</strain>
    </source>
</reference>
<dbReference type="Pfam" id="PF13279">
    <property type="entry name" value="4HBT_2"/>
    <property type="match status" value="1"/>
</dbReference>
<dbReference type="GO" id="GO:0047617">
    <property type="term" value="F:fatty acyl-CoA hydrolase activity"/>
    <property type="evidence" value="ECO:0007669"/>
    <property type="project" value="TreeGrafter"/>
</dbReference>
<dbReference type="OrthoDB" id="9791529at2"/>
<dbReference type="PANTHER" id="PTHR31793:SF27">
    <property type="entry name" value="NOVEL THIOESTERASE SUPERFAMILY DOMAIN AND SAPOSIN A-TYPE DOMAIN CONTAINING PROTEIN (0610012H03RIK)"/>
    <property type="match status" value="1"/>
</dbReference>
<dbReference type="Proteomes" id="UP000245535">
    <property type="component" value="Unassembled WGS sequence"/>
</dbReference>
<comment type="caution">
    <text evidence="3">The sequence shown here is derived from an EMBL/GenBank/DDBJ whole genome shotgun (WGS) entry which is preliminary data.</text>
</comment>
<keyword evidence="4" id="KW-1185">Reference proteome</keyword>
<dbReference type="RefSeq" id="WP_109615925.1">
    <property type="nucleotide sequence ID" value="NZ_QGDO01000001.1"/>
</dbReference>
<accession>A0A315ZGY7</accession>
<dbReference type="EMBL" id="QGDO01000001">
    <property type="protein sequence ID" value="PWJ44433.1"/>
    <property type="molecule type" value="Genomic_DNA"/>
</dbReference>
<dbReference type="CDD" id="cd00586">
    <property type="entry name" value="4HBT"/>
    <property type="match status" value="1"/>
</dbReference>